<dbReference type="AlphaFoldDB" id="A0A916K636"/>
<protein>
    <submittedName>
        <fullName evidence="2">Uncharacterized protein</fullName>
    </submittedName>
</protein>
<organism evidence="2 3">
    <name type="scientific">Paenibacillus solanacearum</name>
    <dbReference type="NCBI Taxonomy" id="2048548"/>
    <lineage>
        <taxon>Bacteria</taxon>
        <taxon>Bacillati</taxon>
        <taxon>Bacillota</taxon>
        <taxon>Bacilli</taxon>
        <taxon>Bacillales</taxon>
        <taxon>Paenibacillaceae</taxon>
        <taxon>Paenibacillus</taxon>
    </lineage>
</organism>
<proteinExistence type="predicted"/>
<gene>
    <name evidence="2" type="ORF">PAESOLCIP111_03372</name>
</gene>
<keyword evidence="1" id="KW-0812">Transmembrane</keyword>
<sequence>MWNNALFIMKHELKRSNAGKLVSVGLYLYFGVFSGLLMRGMYSGTGVLDRSLGTAVDIMFLCGISCIGFTMTGEYLNYHQTDFFSRKMQYMRQLPISISETVAAKYLQMGVTLLPQALLLFVPFYFIGRIGETLTAGQALAFVLAWIYFGACMSVVFAYKELGGSGKSYMRFNLVFTAFLVAATVGVNLLGISFLELTMQGAARGGAGIAVLGAVITALWTLFWFRLTVKRIHSRTFIR</sequence>
<comment type="caution">
    <text evidence="2">The sequence shown here is derived from an EMBL/GenBank/DDBJ whole genome shotgun (WGS) entry which is preliminary data.</text>
</comment>
<feature type="transmembrane region" description="Helical" evidence="1">
    <location>
        <begin position="139"/>
        <end position="159"/>
    </location>
</feature>
<feature type="transmembrane region" description="Helical" evidence="1">
    <location>
        <begin position="207"/>
        <end position="229"/>
    </location>
</feature>
<keyword evidence="3" id="KW-1185">Reference proteome</keyword>
<feature type="transmembrane region" description="Helical" evidence="1">
    <location>
        <begin position="21"/>
        <end position="38"/>
    </location>
</feature>
<evidence type="ECO:0000256" key="1">
    <source>
        <dbReference type="SAM" id="Phobius"/>
    </source>
</evidence>
<keyword evidence="1" id="KW-0472">Membrane</keyword>
<feature type="transmembrane region" description="Helical" evidence="1">
    <location>
        <begin position="106"/>
        <end position="127"/>
    </location>
</feature>
<feature type="transmembrane region" description="Helical" evidence="1">
    <location>
        <begin position="58"/>
        <end position="78"/>
    </location>
</feature>
<evidence type="ECO:0000313" key="3">
    <source>
        <dbReference type="Proteomes" id="UP000693672"/>
    </source>
</evidence>
<accession>A0A916K636</accession>
<dbReference type="Proteomes" id="UP000693672">
    <property type="component" value="Unassembled WGS sequence"/>
</dbReference>
<evidence type="ECO:0000313" key="2">
    <source>
        <dbReference type="EMBL" id="CAG7632364.1"/>
    </source>
</evidence>
<reference evidence="2" key="1">
    <citation type="submission" date="2021-06" db="EMBL/GenBank/DDBJ databases">
        <authorList>
            <person name="Criscuolo A."/>
        </authorList>
    </citation>
    <scope>NUCLEOTIDE SEQUENCE</scope>
    <source>
        <strain evidence="2">CIP111600</strain>
    </source>
</reference>
<name>A0A916K636_9BACL</name>
<dbReference type="RefSeq" id="WP_218093130.1">
    <property type="nucleotide sequence ID" value="NZ_CAJVAS010000014.1"/>
</dbReference>
<keyword evidence="1" id="KW-1133">Transmembrane helix</keyword>
<feature type="transmembrane region" description="Helical" evidence="1">
    <location>
        <begin position="171"/>
        <end position="195"/>
    </location>
</feature>
<dbReference type="EMBL" id="CAJVAS010000014">
    <property type="protein sequence ID" value="CAG7632364.1"/>
    <property type="molecule type" value="Genomic_DNA"/>
</dbReference>